<dbReference type="GO" id="GO:0046872">
    <property type="term" value="F:metal ion binding"/>
    <property type="evidence" value="ECO:0007669"/>
    <property type="project" value="UniProtKB-KW"/>
</dbReference>
<dbReference type="PANTHER" id="PTHR44379:SF6">
    <property type="entry name" value="BLR6046 PROTEIN"/>
    <property type="match status" value="1"/>
</dbReference>
<dbReference type="InterPro" id="IPR012675">
    <property type="entry name" value="Beta-grasp_dom_sf"/>
</dbReference>
<protein>
    <submittedName>
        <fullName evidence="7">(2Fe-2S)-binding protein</fullName>
    </submittedName>
</protein>
<dbReference type="InterPro" id="IPR036884">
    <property type="entry name" value="2Fe-2S-bd_dom_sf"/>
</dbReference>
<dbReference type="Gene3D" id="1.10.150.120">
    <property type="entry name" value="[2Fe-2S]-binding domain"/>
    <property type="match status" value="1"/>
</dbReference>
<dbReference type="InterPro" id="IPR051452">
    <property type="entry name" value="Diverse_Oxidoreductases"/>
</dbReference>
<keyword evidence="3" id="KW-0560">Oxidoreductase</keyword>
<accession>A0A7Y6MXH6</accession>
<evidence type="ECO:0000256" key="3">
    <source>
        <dbReference type="ARBA" id="ARBA00023002"/>
    </source>
</evidence>
<evidence type="ECO:0000256" key="1">
    <source>
        <dbReference type="ARBA" id="ARBA00022714"/>
    </source>
</evidence>
<reference evidence="7 8" key="1">
    <citation type="submission" date="2020-02" db="EMBL/GenBank/DDBJ databases">
        <title>Paraburkholderia simonii sp. nov. and Paraburkholderia youngii sp. nov. Brazilian and Mexican Mimosa-associated rhizobia.</title>
        <authorList>
            <person name="Mavima L."/>
            <person name="Beukes C.W."/>
            <person name="Chan W.Y."/>
            <person name="Palmer M."/>
            <person name="De Meyer S.E."/>
            <person name="James E.K."/>
            <person name="Venter S.N."/>
            <person name="Steenkamp E.T."/>
        </authorList>
    </citation>
    <scope>NUCLEOTIDE SEQUENCE [LARGE SCALE GENOMIC DNA]</scope>
    <source>
        <strain evidence="7 8">JPY169</strain>
    </source>
</reference>
<dbReference type="SUPFAM" id="SSF47741">
    <property type="entry name" value="CO dehydrogenase ISP C-domain like"/>
    <property type="match status" value="1"/>
</dbReference>
<comment type="caution">
    <text evidence="7">The sequence shown here is derived from an EMBL/GenBank/DDBJ whole genome shotgun (WGS) entry which is preliminary data.</text>
</comment>
<evidence type="ECO:0000313" key="8">
    <source>
        <dbReference type="Proteomes" id="UP000594380"/>
    </source>
</evidence>
<dbReference type="PROSITE" id="PS00197">
    <property type="entry name" value="2FE2S_FER_1"/>
    <property type="match status" value="1"/>
</dbReference>
<evidence type="ECO:0000313" key="7">
    <source>
        <dbReference type="EMBL" id="NUY00948.1"/>
    </source>
</evidence>
<keyword evidence="4" id="KW-0408">Iron</keyword>
<dbReference type="InterPro" id="IPR006058">
    <property type="entry name" value="2Fe2S_fd_BS"/>
</dbReference>
<feature type="domain" description="2Fe-2S ferredoxin-type" evidence="6">
    <location>
        <begin position="1"/>
        <end position="76"/>
    </location>
</feature>
<dbReference type="Pfam" id="PF00111">
    <property type="entry name" value="Fer2"/>
    <property type="match status" value="1"/>
</dbReference>
<evidence type="ECO:0000259" key="6">
    <source>
        <dbReference type="PROSITE" id="PS51085"/>
    </source>
</evidence>
<dbReference type="GO" id="GO:0051537">
    <property type="term" value="F:2 iron, 2 sulfur cluster binding"/>
    <property type="evidence" value="ECO:0007669"/>
    <property type="project" value="UniProtKB-KW"/>
</dbReference>
<dbReference type="CDD" id="cd00207">
    <property type="entry name" value="fer2"/>
    <property type="match status" value="1"/>
</dbReference>
<name>A0A7Y6MXH6_9BURK</name>
<keyword evidence="2" id="KW-0479">Metal-binding</keyword>
<dbReference type="PROSITE" id="PS51085">
    <property type="entry name" value="2FE2S_FER_2"/>
    <property type="match status" value="1"/>
</dbReference>
<dbReference type="AlphaFoldDB" id="A0A7Y6MXH6"/>
<proteinExistence type="predicted"/>
<dbReference type="EMBL" id="JAALDK010000001">
    <property type="protein sequence ID" value="NUY00948.1"/>
    <property type="molecule type" value="Genomic_DNA"/>
</dbReference>
<evidence type="ECO:0000256" key="5">
    <source>
        <dbReference type="ARBA" id="ARBA00023014"/>
    </source>
</evidence>
<dbReference type="RefSeq" id="WP_176107400.1">
    <property type="nucleotide sequence ID" value="NZ_JAALDK010000001.1"/>
</dbReference>
<dbReference type="GeneID" id="301101626"/>
<evidence type="ECO:0000256" key="2">
    <source>
        <dbReference type="ARBA" id="ARBA00022723"/>
    </source>
</evidence>
<organism evidence="7 8">
    <name type="scientific">Paraburkholderia youngii</name>
    <dbReference type="NCBI Taxonomy" id="2782701"/>
    <lineage>
        <taxon>Bacteria</taxon>
        <taxon>Pseudomonadati</taxon>
        <taxon>Pseudomonadota</taxon>
        <taxon>Betaproteobacteria</taxon>
        <taxon>Burkholderiales</taxon>
        <taxon>Burkholderiaceae</taxon>
        <taxon>Paraburkholderia</taxon>
    </lineage>
</organism>
<keyword evidence="1" id="KW-0001">2Fe-2S</keyword>
<dbReference type="InterPro" id="IPR036010">
    <property type="entry name" value="2Fe-2S_ferredoxin-like_sf"/>
</dbReference>
<dbReference type="SUPFAM" id="SSF54292">
    <property type="entry name" value="2Fe-2S ferredoxin-like"/>
    <property type="match status" value="1"/>
</dbReference>
<dbReference type="GO" id="GO:0016491">
    <property type="term" value="F:oxidoreductase activity"/>
    <property type="evidence" value="ECO:0007669"/>
    <property type="project" value="UniProtKB-KW"/>
</dbReference>
<dbReference type="PANTHER" id="PTHR44379">
    <property type="entry name" value="OXIDOREDUCTASE WITH IRON-SULFUR SUBUNIT"/>
    <property type="match status" value="1"/>
</dbReference>
<gene>
    <name evidence="7" type="ORF">G5S42_14910</name>
</gene>
<dbReference type="Gene3D" id="3.10.20.30">
    <property type="match status" value="1"/>
</dbReference>
<dbReference type="InterPro" id="IPR002888">
    <property type="entry name" value="2Fe-2S-bd"/>
</dbReference>
<dbReference type="Pfam" id="PF01799">
    <property type="entry name" value="Fer2_2"/>
    <property type="match status" value="1"/>
</dbReference>
<dbReference type="InterPro" id="IPR001041">
    <property type="entry name" value="2Fe-2S_ferredoxin-type"/>
</dbReference>
<sequence>MITLNVNGVSQTVDVDPSTPLLYVLRNELQLDGAKFGCGLGQCGACTVSVGGAPVFSCLMPVVAVGERPVRTVEGLGSAQHPGPLQQAFIDEQAAQCGYCIAGMIMRAQTLLDRVPHPSDEQIRRYMQPNLCRCGTHMRILAAIRQVASGSPPRTGGGAQS</sequence>
<keyword evidence="5" id="KW-0411">Iron-sulfur</keyword>
<dbReference type="Proteomes" id="UP000594380">
    <property type="component" value="Unassembled WGS sequence"/>
</dbReference>
<evidence type="ECO:0000256" key="4">
    <source>
        <dbReference type="ARBA" id="ARBA00023004"/>
    </source>
</evidence>